<organism evidence="1">
    <name type="scientific">Arundo donax</name>
    <name type="common">Giant reed</name>
    <name type="synonym">Donax arundinaceus</name>
    <dbReference type="NCBI Taxonomy" id="35708"/>
    <lineage>
        <taxon>Eukaryota</taxon>
        <taxon>Viridiplantae</taxon>
        <taxon>Streptophyta</taxon>
        <taxon>Embryophyta</taxon>
        <taxon>Tracheophyta</taxon>
        <taxon>Spermatophyta</taxon>
        <taxon>Magnoliopsida</taxon>
        <taxon>Liliopsida</taxon>
        <taxon>Poales</taxon>
        <taxon>Poaceae</taxon>
        <taxon>PACMAD clade</taxon>
        <taxon>Arundinoideae</taxon>
        <taxon>Arundineae</taxon>
        <taxon>Arundo</taxon>
    </lineage>
</organism>
<name>A0A0A8Z4Q5_ARUDO</name>
<proteinExistence type="predicted"/>
<accession>A0A0A8Z4Q5</accession>
<reference evidence="1" key="1">
    <citation type="submission" date="2014-09" db="EMBL/GenBank/DDBJ databases">
        <authorList>
            <person name="Magalhaes I.L.F."/>
            <person name="Oliveira U."/>
            <person name="Santos F.R."/>
            <person name="Vidigal T.H.D.A."/>
            <person name="Brescovit A.D."/>
            <person name="Santos A.J."/>
        </authorList>
    </citation>
    <scope>NUCLEOTIDE SEQUENCE</scope>
    <source>
        <tissue evidence="1">Shoot tissue taken approximately 20 cm above the soil surface</tissue>
    </source>
</reference>
<evidence type="ECO:0000313" key="1">
    <source>
        <dbReference type="EMBL" id="JAD29837.1"/>
    </source>
</evidence>
<dbReference type="EMBL" id="GBRH01268058">
    <property type="protein sequence ID" value="JAD29837.1"/>
    <property type="molecule type" value="Transcribed_RNA"/>
</dbReference>
<protein>
    <submittedName>
        <fullName evidence="1">Uncharacterized protein</fullName>
    </submittedName>
</protein>
<dbReference type="AlphaFoldDB" id="A0A0A8Z4Q5"/>
<reference evidence="1" key="2">
    <citation type="journal article" date="2015" name="Data Brief">
        <title>Shoot transcriptome of the giant reed, Arundo donax.</title>
        <authorList>
            <person name="Barrero R.A."/>
            <person name="Guerrero F.D."/>
            <person name="Moolhuijzen P."/>
            <person name="Goolsby J.A."/>
            <person name="Tidwell J."/>
            <person name="Bellgard S.E."/>
            <person name="Bellgard M.I."/>
        </authorList>
    </citation>
    <scope>NUCLEOTIDE SEQUENCE</scope>
    <source>
        <tissue evidence="1">Shoot tissue taken approximately 20 cm above the soil surface</tissue>
    </source>
</reference>
<sequence>MRKGLPTSQGELCKVFIIQLTLSIHSEDLVYEEHDIYWRICPRPNSRQQGKMCGPESAIMM</sequence>